<evidence type="ECO:0000256" key="1">
    <source>
        <dbReference type="ARBA" id="ARBA00010556"/>
    </source>
</evidence>
<dbReference type="Gene3D" id="1.50.10.20">
    <property type="match status" value="1"/>
</dbReference>
<organism evidence="5 6">
    <name type="scientific">Pseudomonas fluorescens</name>
    <dbReference type="NCBI Taxonomy" id="294"/>
    <lineage>
        <taxon>Bacteria</taxon>
        <taxon>Pseudomonadati</taxon>
        <taxon>Pseudomonadota</taxon>
        <taxon>Gammaproteobacteria</taxon>
        <taxon>Pseudomonadales</taxon>
        <taxon>Pseudomonadaceae</taxon>
        <taxon>Pseudomonas</taxon>
    </lineage>
</organism>
<dbReference type="SUPFAM" id="SSF48239">
    <property type="entry name" value="Terpenoid cyclases/Protein prenyltransferases"/>
    <property type="match status" value="1"/>
</dbReference>
<dbReference type="GO" id="GO:0004866">
    <property type="term" value="F:endopeptidase inhibitor activity"/>
    <property type="evidence" value="ECO:0007669"/>
    <property type="project" value="InterPro"/>
</dbReference>
<dbReference type="RefSeq" id="WP_214964345.1">
    <property type="nucleotide sequence ID" value="NZ_JAGGNZ010000005.1"/>
</dbReference>
<accession>A0A944DE08</accession>
<evidence type="ECO:0000259" key="4">
    <source>
        <dbReference type="SMART" id="SM01360"/>
    </source>
</evidence>
<feature type="domain" description="Alpha-2-macroglobulin bait region" evidence="3">
    <location>
        <begin position="653"/>
        <end position="799"/>
    </location>
</feature>
<gene>
    <name evidence="5" type="ORF">J7E47_00525</name>
</gene>
<name>A0A944DE08_PSEFL</name>
<dbReference type="Proteomes" id="UP000692896">
    <property type="component" value="Unassembled WGS sequence"/>
</dbReference>
<comment type="similarity">
    <text evidence="1">Belongs to the protease inhibitor I39 (alpha-2-macroglobulin) family. Bacterial alpha-2-macroglobulin subfamily.</text>
</comment>
<dbReference type="InterPro" id="IPR001599">
    <property type="entry name" value="Macroglobln_a2"/>
</dbReference>
<dbReference type="PANTHER" id="PTHR40094:SF1">
    <property type="entry name" value="UBIQUITIN DOMAIN-CONTAINING PROTEIN"/>
    <property type="match status" value="1"/>
</dbReference>
<feature type="domain" description="Alpha-2-macroglobulin" evidence="4">
    <location>
        <begin position="864"/>
        <end position="954"/>
    </location>
</feature>
<dbReference type="Gene3D" id="2.20.130.20">
    <property type="match status" value="1"/>
</dbReference>
<dbReference type="InterPro" id="IPR008930">
    <property type="entry name" value="Terpenoid_cyclase/PrenylTrfase"/>
</dbReference>
<dbReference type="Pfam" id="PF00207">
    <property type="entry name" value="A2M"/>
    <property type="match status" value="1"/>
</dbReference>
<dbReference type="EMBL" id="JAGGOB010000002">
    <property type="protein sequence ID" value="MBT2327202.1"/>
    <property type="molecule type" value="Genomic_DNA"/>
</dbReference>
<dbReference type="InterPro" id="IPR047565">
    <property type="entry name" value="Alpha-macroglob_thiol-ester_cl"/>
</dbReference>
<dbReference type="SMART" id="SM01359">
    <property type="entry name" value="A2M_N_2"/>
    <property type="match status" value="1"/>
</dbReference>
<dbReference type="SMART" id="SM01419">
    <property type="entry name" value="Thiol-ester_cl"/>
    <property type="match status" value="1"/>
</dbReference>
<evidence type="ECO:0000313" key="5">
    <source>
        <dbReference type="EMBL" id="MBT2327202.1"/>
    </source>
</evidence>
<feature type="chain" id="PRO_5037589882" evidence="2">
    <location>
        <begin position="28"/>
        <end position="1522"/>
    </location>
</feature>
<keyword evidence="2" id="KW-0732">Signal</keyword>
<dbReference type="Gene3D" id="2.60.40.10">
    <property type="entry name" value="Immunoglobulins"/>
    <property type="match status" value="1"/>
</dbReference>
<dbReference type="InterPro" id="IPR011625">
    <property type="entry name" value="A2M_N_BRD"/>
</dbReference>
<dbReference type="Gene3D" id="2.60.40.1930">
    <property type="match status" value="1"/>
</dbReference>
<dbReference type="Pfam" id="PF01835">
    <property type="entry name" value="MG2"/>
    <property type="match status" value="1"/>
</dbReference>
<dbReference type="InterPro" id="IPR013783">
    <property type="entry name" value="Ig-like_fold"/>
</dbReference>
<dbReference type="Pfam" id="PF07703">
    <property type="entry name" value="A2M_BRD"/>
    <property type="match status" value="1"/>
</dbReference>
<evidence type="ECO:0000313" key="6">
    <source>
        <dbReference type="Proteomes" id="UP000692896"/>
    </source>
</evidence>
<comment type="caution">
    <text evidence="5">The sequence shown here is derived from an EMBL/GenBank/DDBJ whole genome shotgun (WGS) entry which is preliminary data.</text>
</comment>
<evidence type="ECO:0000259" key="3">
    <source>
        <dbReference type="SMART" id="SM01359"/>
    </source>
</evidence>
<feature type="signal peptide" evidence="2">
    <location>
        <begin position="1"/>
        <end position="27"/>
    </location>
</feature>
<reference evidence="5" key="1">
    <citation type="submission" date="2021-03" db="EMBL/GenBank/DDBJ databases">
        <title>Genomic analysis provides insights into the functional capacity of soil bacteria communities inhabiting an altitudinal gradient in the Atacama Desert.</title>
        <authorList>
            <person name="Gonzalez M."/>
            <person name="Maldonado J."/>
            <person name="Maza F."/>
            <person name="Hodar C."/>
            <person name="Cortes M."/>
            <person name="Palma R."/>
            <person name="Andreani C."/>
            <person name="Gaete A."/>
            <person name="Vasquez-Dean J."/>
            <person name="Acuna V."/>
            <person name="Aguado M."/>
            <person name="Mandakovic D."/>
            <person name="Latorre M."/>
            <person name="Orellana A."/>
            <person name="Gutierrez R."/>
            <person name="Montecino M."/>
            <person name="Allende M."/>
            <person name="Maass A."/>
            <person name="Cambiazo V."/>
        </authorList>
    </citation>
    <scope>NUCLEOTIDE SEQUENCE</scope>
    <source>
        <strain evidence="5">ISL-25</strain>
    </source>
</reference>
<dbReference type="PANTHER" id="PTHR40094">
    <property type="entry name" value="ALPHA-2-MACROGLOBULIN HOMOLOG"/>
    <property type="match status" value="1"/>
</dbReference>
<evidence type="ECO:0000256" key="2">
    <source>
        <dbReference type="SAM" id="SignalP"/>
    </source>
</evidence>
<dbReference type="InterPro" id="IPR002890">
    <property type="entry name" value="MG2"/>
</dbReference>
<protein>
    <submittedName>
        <fullName evidence="5">Alpha-2-macroglobulin family protein</fullName>
    </submittedName>
</protein>
<proteinExistence type="inferred from homology"/>
<dbReference type="InterPro" id="IPR051802">
    <property type="entry name" value="YfhM-like"/>
</dbReference>
<sequence length="1522" mass="166655">MTGARMLRLCSKLPLLFALLLAPIVHAEDTVEPSGYTPLAGESFFLLADSSFASDEQAMVRLEAPGRDYRKFRMEPYGGADIRVYRIEKPLDFLKRQKNLHRVVSDGQFKGEGLSNTLAYLWDNWYRKSRRVMQRAFSYESRQQVTEQVPELKMGSAIAAPTPYDAQPQFALIPGLPVVSQFRYPLWQAKPIQPPAGVNLAGSSSEFISVAPGNVYVPLGQLKPGLYLVEALIGKYRATTMVFVSNTVAVSKIAGDELLVWAARKHEGRSVPKVNVLWTDGLGVMSSGATDEDGLLRLKHVSPERSFVIGEDEEGGVFVSENFYYDSEIYDTKLFAFTDRPLYRPGDWVSLKIVGREFKNARDSVQPTAADVNLSVLDATGTELQTLALKLDAKAGTQGRFQLPENAVAGGYELRFSYKDQLYSSAFRVAEYIKPHFEIALNLAKQDYRTGEPVKGALVLLYPDGKPVANAKVSLSLRAQQLSMVDNELQYLGQFPVELTSSEVTTDAKGNATLELPAADKPSRYTLTVFASDGAAYRVKTTKEILIDRGAANFRLSAPQRFSAAGENVSFSYTNEGGTAQSNAVTPGSYAWVRLEDQSTGEGKLAAKDKGFSLTFERPGTYNLTLKDDHGRVIGATGHSVTGEGIKAVPGTVEIVLDKAQYQAGDEALALITFPEPVSDALLSLERDKVEATALLSKGGDWLKMEKLSDTQYRARIPVKDAFAPNLTFSVLYTKGGQYSFQNAGIKVVAPQIDVAIVTDKATYRPGDTVTVDLSTQFVGKAIPAHLTVSVVDEMVYALQPEVAPTIDQFFYHPRRNNVRTSASLSFISYDVALPGSPGAPGKANRSERGVKVLERPRREDVDTAAWQPELVTDANGKARFTFKMPDSLTRWRITARAIADDGQVGQKKQFIGSEKPLYLKWSGPTRFRSGDKPQMGLFAFSQSEKPLKAELLIRYAGTEQRVVADLKHGINYVALPSLELSNGDLNVQLQVNGETQDTLAVQLNAIGNGWQVTQSQRLDVASGDTPLSLPLDASDIRLRLDDSPQALFRSALDDLLSYPYGGVEQTASRLLPLSIAYPTLTANPQVRDRLRLIMQNSRLRLVQMAGPAAGFTWWGQVGEPDAFLTAYAYYADWHASQALGLSLPPEHWQRVLEVYAKQAGDTPLLQRALILSFAKQMQLPVNTLLSGLMDDLAKAGEGSDSSVMDSDVESLVMSAPDSALGLASARVLTASLARQVKVPLPEAFSNQLDAAQQQLDVSSQPFVEALSLSLQSFDQARAKALLERLLPQQSTLERALALTWLQRSIEQAAPAVALTPGEGWKARQGATGETYWQWQGAQLPTLLTLSGAEERPLQAALSYQSQQAPVAPMAVTITRRLSRLVPGDEAFTFKLEAVGSKPLSSDSLYLDEVIINSKASTPLRYGMLEVPMPPGADVERTTWGIQLLGKVGSEPTALEKARFEPGQMGYAVPLDALSGELRLRHLVRFSQKGQFTLPPVRFTQVYAPQHQAREQKPALGQVTVN</sequence>
<dbReference type="SMART" id="SM01360">
    <property type="entry name" value="A2M"/>
    <property type="match status" value="1"/>
</dbReference>